<evidence type="ECO:0000256" key="1">
    <source>
        <dbReference type="SAM" id="Phobius"/>
    </source>
</evidence>
<dbReference type="EMBL" id="CP032342">
    <property type="protein sequence ID" value="QCO12692.1"/>
    <property type="molecule type" value="Genomic_DNA"/>
</dbReference>
<organism evidence="3 4">
    <name type="scientific">Azospirillum brasilense</name>
    <dbReference type="NCBI Taxonomy" id="192"/>
    <lineage>
        <taxon>Bacteria</taxon>
        <taxon>Pseudomonadati</taxon>
        <taxon>Pseudomonadota</taxon>
        <taxon>Alphaproteobacteria</taxon>
        <taxon>Rhodospirillales</taxon>
        <taxon>Azospirillaceae</taxon>
        <taxon>Azospirillum</taxon>
    </lineage>
</organism>
<geneLocation type="plasmid" evidence="3 4">
    <name>p3</name>
</geneLocation>
<evidence type="ECO:0000313" key="3">
    <source>
        <dbReference type="EMBL" id="QCO12692.1"/>
    </source>
</evidence>
<feature type="domain" description="Transposase DDE" evidence="2">
    <location>
        <begin position="32"/>
        <end position="104"/>
    </location>
</feature>
<sequence>MGSGWIKRLGRGRPRLKPERLAADKACSGLIRSALRRRGIQPMIPTKSNERPDPTFDRDAYRERNRVERLINKLKQFRRIATRYEKRAANYLAMITIVATLLWL</sequence>
<dbReference type="Proteomes" id="UP000298774">
    <property type="component" value="Plasmid p3"/>
</dbReference>
<protein>
    <submittedName>
        <fullName evidence="3">IS5/IS1182 family transposase</fullName>
    </submittedName>
</protein>
<dbReference type="PANTHER" id="PTHR30007:SF1">
    <property type="entry name" value="BLR1914 PROTEIN"/>
    <property type="match status" value="1"/>
</dbReference>
<name>A0A4D8R5X2_AZOBR</name>
<gene>
    <name evidence="3" type="ORF">D3868_27045</name>
</gene>
<keyword evidence="1" id="KW-0472">Membrane</keyword>
<keyword evidence="1" id="KW-0812">Transmembrane</keyword>
<proteinExistence type="predicted"/>
<dbReference type="PANTHER" id="PTHR30007">
    <property type="entry name" value="PHP DOMAIN PROTEIN"/>
    <property type="match status" value="1"/>
</dbReference>
<dbReference type="InterPro" id="IPR025668">
    <property type="entry name" value="Tnp_DDE_dom"/>
</dbReference>
<keyword evidence="1" id="KW-1133">Transmembrane helix</keyword>
<dbReference type="AlphaFoldDB" id="A0A4D8R5X2"/>
<evidence type="ECO:0000259" key="2">
    <source>
        <dbReference type="Pfam" id="PF13586"/>
    </source>
</evidence>
<accession>A0A4D8R5X2</accession>
<keyword evidence="3" id="KW-0614">Plasmid</keyword>
<reference evidence="3 4" key="1">
    <citation type="submission" date="2018-09" db="EMBL/GenBank/DDBJ databases">
        <title>Whole genome based analysis of evolution and adaptive divergence in Indian and Brazilian strains of Azospirillum brasilense.</title>
        <authorList>
            <person name="Singh C."/>
            <person name="Tripathi A.K."/>
        </authorList>
    </citation>
    <scope>NUCLEOTIDE SEQUENCE [LARGE SCALE GENOMIC DNA]</scope>
    <source>
        <strain evidence="3 4">MTCC4038</strain>
        <plasmid evidence="3 4">p3</plasmid>
    </source>
</reference>
<dbReference type="Pfam" id="PF13586">
    <property type="entry name" value="DDE_Tnp_1_2"/>
    <property type="match status" value="1"/>
</dbReference>
<evidence type="ECO:0000313" key="4">
    <source>
        <dbReference type="Proteomes" id="UP000298774"/>
    </source>
</evidence>
<feature type="transmembrane region" description="Helical" evidence="1">
    <location>
        <begin position="88"/>
        <end position="103"/>
    </location>
</feature>